<comment type="subcellular location">
    <subcellularLocation>
        <location evidence="5">Cytoplasm</location>
    </subcellularLocation>
</comment>
<organism evidence="7 8">
    <name type="scientific">SAR86 cluster bacterium</name>
    <dbReference type="NCBI Taxonomy" id="2030880"/>
    <lineage>
        <taxon>Bacteria</taxon>
        <taxon>Pseudomonadati</taxon>
        <taxon>Pseudomonadota</taxon>
        <taxon>Gammaproteobacteria</taxon>
        <taxon>SAR86 cluster</taxon>
    </lineage>
</organism>
<evidence type="ECO:0000313" key="8">
    <source>
        <dbReference type="Proteomes" id="UP000315498"/>
    </source>
</evidence>
<dbReference type="SUPFAM" id="SSF53098">
    <property type="entry name" value="Ribonuclease H-like"/>
    <property type="match status" value="1"/>
</dbReference>
<dbReference type="EC" id="3.1.-.-" evidence="5"/>
<dbReference type="NCBIfam" id="TIGR00250">
    <property type="entry name" value="RNAse_H_YqgF"/>
    <property type="match status" value="1"/>
</dbReference>
<accession>A0A520MVE8</accession>
<name>A0A520MVE8_9GAMM</name>
<evidence type="ECO:0000256" key="3">
    <source>
        <dbReference type="ARBA" id="ARBA00022722"/>
    </source>
</evidence>
<dbReference type="Gene3D" id="3.30.420.140">
    <property type="entry name" value="YqgF/RNase H-like domain"/>
    <property type="match status" value="1"/>
</dbReference>
<comment type="caution">
    <text evidence="7">The sequence shown here is derived from an EMBL/GenBank/DDBJ whole genome shotgun (WGS) entry which is preliminary data.</text>
</comment>
<dbReference type="EMBL" id="SHBG01000009">
    <property type="protein sequence ID" value="RZO25212.1"/>
    <property type="molecule type" value="Genomic_DNA"/>
</dbReference>
<dbReference type="HAMAP" id="MF_00651">
    <property type="entry name" value="Nuclease_YqgF"/>
    <property type="match status" value="1"/>
</dbReference>
<keyword evidence="3 5" id="KW-0540">Nuclease</keyword>
<reference evidence="7 8" key="1">
    <citation type="submission" date="2019-02" db="EMBL/GenBank/DDBJ databases">
        <title>Prokaryotic population dynamics and viral predation in marine succession experiment using metagenomics: the confinement effect.</title>
        <authorList>
            <person name="Haro-Moreno J.M."/>
            <person name="Rodriguez-Valera F."/>
            <person name="Lopez-Perez M."/>
        </authorList>
    </citation>
    <scope>NUCLEOTIDE SEQUENCE [LARGE SCALE GENOMIC DNA]</scope>
    <source>
        <strain evidence="7">MED-G161</strain>
    </source>
</reference>
<keyword evidence="4 5" id="KW-0378">Hydrolase</keyword>
<dbReference type="InterPro" id="IPR005227">
    <property type="entry name" value="YqgF"/>
</dbReference>
<dbReference type="InterPro" id="IPR037027">
    <property type="entry name" value="YqgF/RNaseH-like_dom_sf"/>
</dbReference>
<keyword evidence="2 5" id="KW-0690">Ribosome biogenesis</keyword>
<dbReference type="Proteomes" id="UP000315498">
    <property type="component" value="Unassembled WGS sequence"/>
</dbReference>
<dbReference type="PANTHER" id="PTHR33317:SF4">
    <property type="entry name" value="POLYNUCLEOTIDYL TRANSFERASE, RIBONUCLEASE H-LIKE SUPERFAMILY PROTEIN"/>
    <property type="match status" value="1"/>
</dbReference>
<dbReference type="Pfam" id="PF03652">
    <property type="entry name" value="RuvX"/>
    <property type="match status" value="1"/>
</dbReference>
<dbReference type="AlphaFoldDB" id="A0A520MVE8"/>
<keyword evidence="1 5" id="KW-0963">Cytoplasm</keyword>
<dbReference type="GO" id="GO:0000967">
    <property type="term" value="P:rRNA 5'-end processing"/>
    <property type="evidence" value="ECO:0007669"/>
    <property type="project" value="UniProtKB-UniRule"/>
</dbReference>
<evidence type="ECO:0000256" key="5">
    <source>
        <dbReference type="HAMAP-Rule" id="MF_00651"/>
    </source>
</evidence>
<comment type="similarity">
    <text evidence="5">Belongs to the YqgF HJR family.</text>
</comment>
<evidence type="ECO:0000259" key="6">
    <source>
        <dbReference type="SMART" id="SM00732"/>
    </source>
</evidence>
<dbReference type="InterPro" id="IPR012337">
    <property type="entry name" value="RNaseH-like_sf"/>
</dbReference>
<feature type="domain" description="YqgF/RNase H-like" evidence="6">
    <location>
        <begin position="1"/>
        <end position="101"/>
    </location>
</feature>
<dbReference type="GO" id="GO:0016788">
    <property type="term" value="F:hydrolase activity, acting on ester bonds"/>
    <property type="evidence" value="ECO:0007669"/>
    <property type="project" value="UniProtKB-UniRule"/>
</dbReference>
<dbReference type="GO" id="GO:0004518">
    <property type="term" value="F:nuclease activity"/>
    <property type="evidence" value="ECO:0007669"/>
    <property type="project" value="UniProtKB-KW"/>
</dbReference>
<evidence type="ECO:0000256" key="1">
    <source>
        <dbReference type="ARBA" id="ARBA00022490"/>
    </source>
</evidence>
<dbReference type="PANTHER" id="PTHR33317">
    <property type="entry name" value="POLYNUCLEOTIDYL TRANSFERASE, RIBONUCLEASE H-LIKE SUPERFAMILY PROTEIN"/>
    <property type="match status" value="1"/>
</dbReference>
<dbReference type="CDD" id="cd16964">
    <property type="entry name" value="YqgF"/>
    <property type="match status" value="1"/>
</dbReference>
<dbReference type="GO" id="GO:0005829">
    <property type="term" value="C:cytosol"/>
    <property type="evidence" value="ECO:0007669"/>
    <property type="project" value="TreeGrafter"/>
</dbReference>
<dbReference type="SMART" id="SM00732">
    <property type="entry name" value="YqgFc"/>
    <property type="match status" value="1"/>
</dbReference>
<dbReference type="InterPro" id="IPR006641">
    <property type="entry name" value="YqgF/RNaseH-like_dom"/>
</dbReference>
<evidence type="ECO:0000256" key="4">
    <source>
        <dbReference type="ARBA" id="ARBA00022801"/>
    </source>
</evidence>
<evidence type="ECO:0000256" key="2">
    <source>
        <dbReference type="ARBA" id="ARBA00022517"/>
    </source>
</evidence>
<proteinExistence type="inferred from homology"/>
<comment type="function">
    <text evidence="5">Could be a nuclease involved in processing of the 5'-end of pre-16S rRNA.</text>
</comment>
<protein>
    <recommendedName>
        <fullName evidence="5">Putative pre-16S rRNA nuclease</fullName>
        <ecNumber evidence="5">3.1.-.-</ecNumber>
    </recommendedName>
</protein>
<evidence type="ECO:0000313" key="7">
    <source>
        <dbReference type="EMBL" id="RZO25212.1"/>
    </source>
</evidence>
<sequence>MQIIAFDFGEKKIGVAVGQTSTNSSSPLQVIFNKHDKVNWNEINVVLEEWKPEIILIGKPLNMDGTDSEIMKKVDKFYKHLESQYDANYEYIDERLTTFEAREILKENKIDVVDASAAKILIDNWFELNTKR</sequence>
<gene>
    <name evidence="7" type="primary">ruvX</name>
    <name evidence="7" type="ORF">EVA94_01550</name>
</gene>